<protein>
    <submittedName>
        <fullName evidence="2">Uncharacterized protein</fullName>
    </submittedName>
</protein>
<accession>S8DSC3</accession>
<feature type="compositionally biased region" description="Basic and acidic residues" evidence="1">
    <location>
        <begin position="102"/>
        <end position="111"/>
    </location>
</feature>
<organism evidence="2 3">
    <name type="scientific">Fomitopsis schrenkii</name>
    <name type="common">Brown rot fungus</name>
    <dbReference type="NCBI Taxonomy" id="2126942"/>
    <lineage>
        <taxon>Eukaryota</taxon>
        <taxon>Fungi</taxon>
        <taxon>Dikarya</taxon>
        <taxon>Basidiomycota</taxon>
        <taxon>Agaricomycotina</taxon>
        <taxon>Agaricomycetes</taxon>
        <taxon>Polyporales</taxon>
        <taxon>Fomitopsis</taxon>
    </lineage>
</organism>
<feature type="region of interest" description="Disordered" evidence="1">
    <location>
        <begin position="195"/>
        <end position="224"/>
    </location>
</feature>
<gene>
    <name evidence="2" type="ORF">FOMPIDRAFT_101594</name>
</gene>
<dbReference type="HOGENOM" id="CLU_556714_0_0_1"/>
<keyword evidence="3" id="KW-1185">Reference proteome</keyword>
<name>S8DSC3_FOMSC</name>
<evidence type="ECO:0000313" key="3">
    <source>
        <dbReference type="Proteomes" id="UP000015241"/>
    </source>
</evidence>
<evidence type="ECO:0000256" key="1">
    <source>
        <dbReference type="SAM" id="MobiDB-lite"/>
    </source>
</evidence>
<dbReference type="InParanoid" id="S8DSC3"/>
<feature type="compositionally biased region" description="Basic and acidic residues" evidence="1">
    <location>
        <begin position="130"/>
        <end position="142"/>
    </location>
</feature>
<dbReference type="EMBL" id="KE504193">
    <property type="protein sequence ID" value="EPS96146.1"/>
    <property type="molecule type" value="Genomic_DNA"/>
</dbReference>
<feature type="compositionally biased region" description="Basic and acidic residues" evidence="1">
    <location>
        <begin position="160"/>
        <end position="173"/>
    </location>
</feature>
<feature type="region of interest" description="Disordered" evidence="1">
    <location>
        <begin position="14"/>
        <end position="47"/>
    </location>
</feature>
<proteinExistence type="predicted"/>
<feature type="compositionally biased region" description="Low complexity" evidence="1">
    <location>
        <begin position="84"/>
        <end position="97"/>
    </location>
</feature>
<evidence type="ECO:0000313" key="2">
    <source>
        <dbReference type="EMBL" id="EPS96146.1"/>
    </source>
</evidence>
<dbReference type="AlphaFoldDB" id="S8DSC3"/>
<sequence>MFFKLGALLDRISSKWSSPRPSSKPRTGARTRARAFSESGATATPPRALPTAAAAVASAPGTTLVFPLSPRPNNALHNRPHVLSPGSRRVRFSSGSSMCTTHSKEEYDRSPIVDAPAGATHEGIHSPNKLRRERERSPRAQKLETFPTSISSPNLVGASPERRGADSRRERRPSLLMQSASRSFVAMSIAEEGAEEGPLVPMTRSKAERGQVRSRPKPRTCPSVDSARAICGGVVGQGVNGPYASSDEEVIPAQARLPPQLPVPQNVGHHAGDSFLSLDYSDDEDIDEDTMFKHTRRASDRTQRMADALFFTMAAENNEKHVHERWETYGAAQTERKRDRARGRRSTQALLAAFPEPPKTIPSPLGARRHRDIEQWVRESAAASIEAVCDSAESSELGHGYGWHHAWETSTEDTTPEVTPPRARPKREHPPYDARTPPAKSCPALVAAHGRAGRRGGEKLLPLVPYDALEEPFRYERHPYASPALRAQGW</sequence>
<dbReference type="Proteomes" id="UP000015241">
    <property type="component" value="Unassembled WGS sequence"/>
</dbReference>
<feature type="region of interest" description="Disordered" evidence="1">
    <location>
        <begin position="409"/>
        <end position="440"/>
    </location>
</feature>
<reference evidence="2 3" key="1">
    <citation type="journal article" date="2012" name="Science">
        <title>The Paleozoic origin of enzymatic lignin decomposition reconstructed from 31 fungal genomes.</title>
        <authorList>
            <person name="Floudas D."/>
            <person name="Binder M."/>
            <person name="Riley R."/>
            <person name="Barry K."/>
            <person name="Blanchette R.A."/>
            <person name="Henrissat B."/>
            <person name="Martinez A.T."/>
            <person name="Otillar R."/>
            <person name="Spatafora J.W."/>
            <person name="Yadav J.S."/>
            <person name="Aerts A."/>
            <person name="Benoit I."/>
            <person name="Boyd A."/>
            <person name="Carlson A."/>
            <person name="Copeland A."/>
            <person name="Coutinho P.M."/>
            <person name="de Vries R.P."/>
            <person name="Ferreira P."/>
            <person name="Findley K."/>
            <person name="Foster B."/>
            <person name="Gaskell J."/>
            <person name="Glotzer D."/>
            <person name="Gorecki P."/>
            <person name="Heitman J."/>
            <person name="Hesse C."/>
            <person name="Hori C."/>
            <person name="Igarashi K."/>
            <person name="Jurgens J.A."/>
            <person name="Kallen N."/>
            <person name="Kersten P."/>
            <person name="Kohler A."/>
            <person name="Kuees U."/>
            <person name="Kumar T.K.A."/>
            <person name="Kuo A."/>
            <person name="LaButti K."/>
            <person name="Larrondo L.F."/>
            <person name="Lindquist E."/>
            <person name="Ling A."/>
            <person name="Lombard V."/>
            <person name="Lucas S."/>
            <person name="Lundell T."/>
            <person name="Martin R."/>
            <person name="McLaughlin D.J."/>
            <person name="Morgenstern I."/>
            <person name="Morin E."/>
            <person name="Murat C."/>
            <person name="Nagy L.G."/>
            <person name="Nolan M."/>
            <person name="Ohm R.A."/>
            <person name="Patyshakuliyeva A."/>
            <person name="Rokas A."/>
            <person name="Ruiz-Duenas F.J."/>
            <person name="Sabat G."/>
            <person name="Salamov A."/>
            <person name="Samejima M."/>
            <person name="Schmutz J."/>
            <person name="Slot J.C."/>
            <person name="St John F."/>
            <person name="Stenlid J."/>
            <person name="Sun H."/>
            <person name="Sun S."/>
            <person name="Syed K."/>
            <person name="Tsang A."/>
            <person name="Wiebenga A."/>
            <person name="Young D."/>
            <person name="Pisabarro A."/>
            <person name="Eastwood D.C."/>
            <person name="Martin F."/>
            <person name="Cullen D."/>
            <person name="Grigoriev I.V."/>
            <person name="Hibbett D.S."/>
        </authorList>
    </citation>
    <scope>NUCLEOTIDE SEQUENCE</scope>
    <source>
        <strain evidence="3">FP-58527</strain>
    </source>
</reference>
<dbReference type="OrthoDB" id="2804302at2759"/>
<feature type="compositionally biased region" description="Low complexity" evidence="1">
    <location>
        <begin position="14"/>
        <end position="26"/>
    </location>
</feature>
<feature type="region of interest" description="Disordered" evidence="1">
    <location>
        <begin position="77"/>
        <end position="179"/>
    </location>
</feature>